<evidence type="ECO:0000256" key="1">
    <source>
        <dbReference type="ARBA" id="ARBA00004651"/>
    </source>
</evidence>
<dbReference type="GO" id="GO:0005886">
    <property type="term" value="C:plasma membrane"/>
    <property type="evidence" value="ECO:0007669"/>
    <property type="project" value="UniProtKB-SubCell"/>
</dbReference>
<dbReference type="InterPro" id="IPR050895">
    <property type="entry name" value="XK-related_scramblase"/>
</dbReference>
<dbReference type="HOGENOM" id="CLU_096841_0_0_1"/>
<dbReference type="GO" id="GO:1902742">
    <property type="term" value="P:apoptotic process involved in development"/>
    <property type="evidence" value="ECO:0007669"/>
    <property type="project" value="TreeGrafter"/>
</dbReference>
<accession>S4RT93</accession>
<comment type="subcellular location">
    <subcellularLocation>
        <location evidence="1">Cell membrane</location>
        <topology evidence="1">Multi-pass membrane protein</topology>
    </subcellularLocation>
    <subcellularLocation>
        <location evidence="7">Membrane</location>
        <topology evidence="7">Multi-pass membrane protein</topology>
    </subcellularLocation>
</comment>
<evidence type="ECO:0000256" key="6">
    <source>
        <dbReference type="ARBA" id="ARBA00023136"/>
    </source>
</evidence>
<protein>
    <recommendedName>
        <fullName evidence="7">XK-related protein</fullName>
    </recommendedName>
</protein>
<dbReference type="Pfam" id="PF09815">
    <property type="entry name" value="XK-related"/>
    <property type="match status" value="1"/>
</dbReference>
<feature type="region of interest" description="Disordered" evidence="8">
    <location>
        <begin position="201"/>
        <end position="223"/>
    </location>
</feature>
<sequence>GGGGSASDSQHHQGSSAFHMCHCCDSLSCYCGCESECLRSLLRRRLGLRRGRRRAAAAAGGGGGDGAADFDPDAAGDVEDDTCSTAEDFAWVVTAVLVLLSDVGTDLWLAADYYARRDVWWFGLTLFLVLAPSLAVQVVSFRWFVLDYAAAGLSVGLGTTRSRRPSHLVCRVCLWAWQSVLHILQLGQVWSYQPTYQPTHSLTNQPTHQPTHSPTNLLTNQPT</sequence>
<evidence type="ECO:0000256" key="7">
    <source>
        <dbReference type="RuleBase" id="RU910716"/>
    </source>
</evidence>
<keyword evidence="4 7" id="KW-0812">Transmembrane</keyword>
<dbReference type="OMA" id="GCESECL"/>
<keyword evidence="5 7" id="KW-1133">Transmembrane helix</keyword>
<evidence type="ECO:0000256" key="4">
    <source>
        <dbReference type="ARBA" id="ARBA00022692"/>
    </source>
</evidence>
<dbReference type="GO" id="GO:0043652">
    <property type="term" value="P:engulfment of apoptotic cell"/>
    <property type="evidence" value="ECO:0007669"/>
    <property type="project" value="TreeGrafter"/>
</dbReference>
<reference evidence="9" key="1">
    <citation type="submission" date="2025-08" db="UniProtKB">
        <authorList>
            <consortium name="Ensembl"/>
        </authorList>
    </citation>
    <scope>IDENTIFICATION</scope>
</reference>
<reference evidence="9" key="2">
    <citation type="submission" date="2025-09" db="UniProtKB">
        <authorList>
            <consortium name="Ensembl"/>
        </authorList>
    </citation>
    <scope>IDENTIFICATION</scope>
</reference>
<dbReference type="GeneTree" id="ENSGT01140000282533"/>
<organism evidence="9">
    <name type="scientific">Petromyzon marinus</name>
    <name type="common">Sea lamprey</name>
    <dbReference type="NCBI Taxonomy" id="7757"/>
    <lineage>
        <taxon>Eukaryota</taxon>
        <taxon>Metazoa</taxon>
        <taxon>Chordata</taxon>
        <taxon>Craniata</taxon>
        <taxon>Vertebrata</taxon>
        <taxon>Cyclostomata</taxon>
        <taxon>Hyperoartia</taxon>
        <taxon>Petromyzontiformes</taxon>
        <taxon>Petromyzontidae</taxon>
        <taxon>Petromyzon</taxon>
    </lineage>
</organism>
<evidence type="ECO:0000313" key="9">
    <source>
        <dbReference type="Ensembl" id="ENSPMAP00000008433.1"/>
    </source>
</evidence>
<comment type="caution">
    <text evidence="7">Lacks conserved residue(s) required for the propagation of feature annotation.</text>
</comment>
<dbReference type="InterPro" id="IPR018629">
    <property type="entry name" value="XK-rel"/>
</dbReference>
<dbReference type="Ensembl" id="ENSPMAT00000008471.1">
    <property type="protein sequence ID" value="ENSPMAP00000008433.1"/>
    <property type="gene ID" value="ENSPMAG00000007673.1"/>
</dbReference>
<dbReference type="AlphaFoldDB" id="S4RT93"/>
<comment type="similarity">
    <text evidence="2 7">Belongs to the XK family.</text>
</comment>
<proteinExistence type="inferred from homology"/>
<keyword evidence="6 7" id="KW-0472">Membrane</keyword>
<keyword evidence="3" id="KW-1003">Cell membrane</keyword>
<evidence type="ECO:0000256" key="5">
    <source>
        <dbReference type="ARBA" id="ARBA00022989"/>
    </source>
</evidence>
<dbReference type="PANTHER" id="PTHR16024:SF6">
    <property type="entry name" value="XK-RELATED PROTEIN"/>
    <property type="match status" value="1"/>
</dbReference>
<evidence type="ECO:0000256" key="3">
    <source>
        <dbReference type="ARBA" id="ARBA00022475"/>
    </source>
</evidence>
<name>S4RT93_PETMA</name>
<dbReference type="GO" id="GO:0070782">
    <property type="term" value="P:phosphatidylserine exposure on apoptotic cell surface"/>
    <property type="evidence" value="ECO:0007669"/>
    <property type="project" value="TreeGrafter"/>
</dbReference>
<dbReference type="PANTHER" id="PTHR16024">
    <property type="entry name" value="XK-RELATED PROTEIN"/>
    <property type="match status" value="1"/>
</dbReference>
<feature type="transmembrane region" description="Helical" evidence="7">
    <location>
        <begin position="118"/>
        <end position="135"/>
    </location>
</feature>
<evidence type="ECO:0000256" key="2">
    <source>
        <dbReference type="ARBA" id="ARBA00008789"/>
    </source>
</evidence>
<evidence type="ECO:0000256" key="8">
    <source>
        <dbReference type="SAM" id="MobiDB-lite"/>
    </source>
</evidence>